<dbReference type="InterPro" id="IPR007804">
    <property type="entry name" value="GvpG"/>
</dbReference>
<sequence>MGLISQLLTLPLAPMRGTVWVLDQVVLAAEREHYDPGPVRTQLAELERELLSGNIDEEEFDRREDELLDWLAECETYQRRLNDNS</sequence>
<reference evidence="2" key="1">
    <citation type="journal article" date="2019" name="Int. J. Syst. Evol. Microbiol.">
        <title>The Global Catalogue of Microorganisms (GCM) 10K type strain sequencing project: providing services to taxonomists for standard genome sequencing and annotation.</title>
        <authorList>
            <consortium name="The Broad Institute Genomics Platform"/>
            <consortium name="The Broad Institute Genome Sequencing Center for Infectious Disease"/>
            <person name="Wu L."/>
            <person name="Ma J."/>
        </authorList>
    </citation>
    <scope>NUCLEOTIDE SEQUENCE [LARGE SCALE GENOMIC DNA]</scope>
    <source>
        <strain evidence="2">ICMP 257</strain>
    </source>
</reference>
<evidence type="ECO:0000313" key="2">
    <source>
        <dbReference type="Proteomes" id="UP001595908"/>
    </source>
</evidence>
<dbReference type="RefSeq" id="WP_033299116.1">
    <property type="nucleotide sequence ID" value="NZ_CAKMXI010000001.1"/>
</dbReference>
<keyword evidence="2" id="KW-1185">Reference proteome</keyword>
<dbReference type="EMBL" id="JBHSJE010000002">
    <property type="protein sequence ID" value="MFC4979078.1"/>
    <property type="molecule type" value="Genomic_DNA"/>
</dbReference>
<evidence type="ECO:0000313" key="1">
    <source>
        <dbReference type="EMBL" id="MFC4979078.1"/>
    </source>
</evidence>
<dbReference type="Proteomes" id="UP001595908">
    <property type="component" value="Unassembled WGS sequence"/>
</dbReference>
<dbReference type="Pfam" id="PF05120">
    <property type="entry name" value="GvpG"/>
    <property type="match status" value="1"/>
</dbReference>
<accession>A0ABV9V752</accession>
<organism evidence="1 2">
    <name type="scientific">Streptomyces atroolivaceus</name>
    <dbReference type="NCBI Taxonomy" id="66869"/>
    <lineage>
        <taxon>Bacteria</taxon>
        <taxon>Bacillati</taxon>
        <taxon>Actinomycetota</taxon>
        <taxon>Actinomycetes</taxon>
        <taxon>Kitasatosporales</taxon>
        <taxon>Streptomycetaceae</taxon>
        <taxon>Streptomyces</taxon>
    </lineage>
</organism>
<proteinExistence type="predicted"/>
<comment type="caution">
    <text evidence="1">The sequence shown here is derived from an EMBL/GenBank/DDBJ whole genome shotgun (WGS) entry which is preliminary data.</text>
</comment>
<name>A0ABV9V752_STRAZ</name>
<dbReference type="GeneID" id="31232886"/>
<gene>
    <name evidence="1" type="ORF">ACFPL4_11965</name>
</gene>
<protein>
    <submittedName>
        <fullName evidence="1">Gas vesicle protein GvpG</fullName>
    </submittedName>
</protein>